<keyword evidence="1" id="KW-0812">Transmembrane</keyword>
<dbReference type="Proteomes" id="UP000007879">
    <property type="component" value="Unassembled WGS sequence"/>
</dbReference>
<evidence type="ECO:0000256" key="1">
    <source>
        <dbReference type="SAM" id="Phobius"/>
    </source>
</evidence>
<dbReference type="KEGG" id="aqu:109591103"/>
<dbReference type="RefSeq" id="XP_019862461.1">
    <property type="nucleotide sequence ID" value="XM_020006902.1"/>
</dbReference>
<name>A0AAN0JZW8_AMPQE</name>
<sequence>MELLLRVSFLLLLLYPVASVNLTTIGIGGEDDSVSACIPVNRNTSLYMALINPSCDSRVDLYQSPRYNPPRTKSYDLTFSNTKTGFTHQLTGNVDPEKLIFLYMVSYNITYMYTTEVSSNSPLCITIGIDKHCYATNEGKPIPPDSKNITAFRFEDLIVAIFIRYTDRNLIASGTITITQFYYENISYPEECSNLTIDRPQCQLKSSTNETCIFAFSNNSAKLQYGDQPVQQYNSSTYTPPIANCSVTPTTFTPTISPTPDGPNNAAITGIASASVGFTILLLVSIPGIIICFGGYYIKRKKKRNDLGCYVKRNKKRNGLDVSLYKFDEEYSLSILERRKEAEKRPKKMKKINFATGIKQIKG</sequence>
<feature type="chain" id="PRO_5042862507" evidence="2">
    <location>
        <begin position="20"/>
        <end position="363"/>
    </location>
</feature>
<reference evidence="3" key="2">
    <citation type="submission" date="2024-06" db="UniProtKB">
        <authorList>
            <consortium name="EnsemblMetazoa"/>
        </authorList>
    </citation>
    <scope>IDENTIFICATION</scope>
</reference>
<keyword evidence="2" id="KW-0732">Signal</keyword>
<accession>A0AAN0JZW8</accession>
<keyword evidence="4" id="KW-1185">Reference proteome</keyword>
<dbReference type="GeneID" id="109591103"/>
<evidence type="ECO:0000256" key="2">
    <source>
        <dbReference type="SAM" id="SignalP"/>
    </source>
</evidence>
<reference evidence="4" key="1">
    <citation type="journal article" date="2010" name="Nature">
        <title>The Amphimedon queenslandica genome and the evolution of animal complexity.</title>
        <authorList>
            <person name="Srivastava M."/>
            <person name="Simakov O."/>
            <person name="Chapman J."/>
            <person name="Fahey B."/>
            <person name="Gauthier M.E."/>
            <person name="Mitros T."/>
            <person name="Richards G.S."/>
            <person name="Conaco C."/>
            <person name="Dacre M."/>
            <person name="Hellsten U."/>
            <person name="Larroux C."/>
            <person name="Putnam N.H."/>
            <person name="Stanke M."/>
            <person name="Adamska M."/>
            <person name="Darling A."/>
            <person name="Degnan S.M."/>
            <person name="Oakley T.H."/>
            <person name="Plachetzki D.C."/>
            <person name="Zhai Y."/>
            <person name="Adamski M."/>
            <person name="Calcino A."/>
            <person name="Cummins S.F."/>
            <person name="Goodstein D.M."/>
            <person name="Harris C."/>
            <person name="Jackson D.J."/>
            <person name="Leys S.P."/>
            <person name="Shu S."/>
            <person name="Woodcroft B.J."/>
            <person name="Vervoort M."/>
            <person name="Kosik K.S."/>
            <person name="Manning G."/>
            <person name="Degnan B.M."/>
            <person name="Rokhsar D.S."/>
        </authorList>
    </citation>
    <scope>NUCLEOTIDE SEQUENCE [LARGE SCALE GENOMIC DNA]</scope>
</reference>
<dbReference type="AlphaFoldDB" id="A0AAN0JZW8"/>
<evidence type="ECO:0000313" key="3">
    <source>
        <dbReference type="EnsemblMetazoa" id="XP_019862461.1"/>
    </source>
</evidence>
<organism evidence="3 4">
    <name type="scientific">Amphimedon queenslandica</name>
    <name type="common">Sponge</name>
    <dbReference type="NCBI Taxonomy" id="400682"/>
    <lineage>
        <taxon>Eukaryota</taxon>
        <taxon>Metazoa</taxon>
        <taxon>Porifera</taxon>
        <taxon>Demospongiae</taxon>
        <taxon>Heteroscleromorpha</taxon>
        <taxon>Haplosclerida</taxon>
        <taxon>Niphatidae</taxon>
        <taxon>Amphimedon</taxon>
    </lineage>
</organism>
<keyword evidence="1" id="KW-1133">Transmembrane helix</keyword>
<proteinExistence type="predicted"/>
<evidence type="ECO:0000313" key="4">
    <source>
        <dbReference type="Proteomes" id="UP000007879"/>
    </source>
</evidence>
<protein>
    <submittedName>
        <fullName evidence="3">Uncharacterized protein</fullName>
    </submittedName>
</protein>
<feature type="signal peptide" evidence="2">
    <location>
        <begin position="1"/>
        <end position="19"/>
    </location>
</feature>
<keyword evidence="1" id="KW-0472">Membrane</keyword>
<feature type="transmembrane region" description="Helical" evidence="1">
    <location>
        <begin position="276"/>
        <end position="298"/>
    </location>
</feature>
<dbReference type="EnsemblMetazoa" id="XM_020006902.1">
    <property type="protein sequence ID" value="XP_019862461.1"/>
    <property type="gene ID" value="LOC109591103"/>
</dbReference>